<accession>A0A1W6SR22</accession>
<dbReference type="Pfam" id="PF08279">
    <property type="entry name" value="HTH_11"/>
    <property type="match status" value="1"/>
</dbReference>
<reference evidence="2 3" key="1">
    <citation type="journal article" date="2015" name="Int. J. Syst. Evol. Microbiol.">
        <title>Nitrosospira lacus sp. nov., a psychrotolerant, ammonia-oxidizing bacterium from sandy lake sediment.</title>
        <authorList>
            <person name="Urakawa H."/>
            <person name="Garcia J.C."/>
            <person name="Nielsen J.L."/>
            <person name="Le V.Q."/>
            <person name="Kozlowski J.A."/>
            <person name="Stein L.Y."/>
            <person name="Lim C.K."/>
            <person name="Pommerening-Roser A."/>
            <person name="Martens-Habbena W."/>
            <person name="Stahl D.A."/>
            <person name="Klotz M.G."/>
        </authorList>
    </citation>
    <scope>NUCLEOTIDE SEQUENCE [LARGE SCALE GENOMIC DNA]</scope>
    <source>
        <strain evidence="2 3">APG3</strain>
    </source>
</reference>
<dbReference type="RefSeq" id="WP_004176055.1">
    <property type="nucleotide sequence ID" value="NZ_CP021106.3"/>
</dbReference>
<evidence type="ECO:0000313" key="2">
    <source>
        <dbReference type="EMBL" id="ARO88274.1"/>
    </source>
</evidence>
<keyword evidence="3" id="KW-1185">Reference proteome</keyword>
<evidence type="ECO:0000313" key="3">
    <source>
        <dbReference type="Proteomes" id="UP000012179"/>
    </source>
</evidence>
<sequence>MLNTMGERQKQLLKLLRRGKPGLSVDELSKGLEITRNAVRQHLASLEAAGLVETGATRPSGGGRPQQLYILSELGRESFPRQYSWLAQLVVASVQQEEGAENMSRRLGEIGAGVGRQLRSEHPGLTTHAEKVEKLAEVMEQLGYNAKTATFPGGETVIEADNCVFHRMAVRDTDICHLDRGLMETFTESTVEQHECMVHGGNLCRFRFKPKDDESKDNK</sequence>
<gene>
    <name evidence="2" type="ORF">EBAPG3_011060</name>
</gene>
<dbReference type="AlphaFoldDB" id="A0A1W6SR22"/>
<dbReference type="GO" id="GO:0006355">
    <property type="term" value="P:regulation of DNA-templated transcription"/>
    <property type="evidence" value="ECO:0007669"/>
    <property type="project" value="UniProtKB-ARBA"/>
</dbReference>
<dbReference type="SUPFAM" id="SSF46785">
    <property type="entry name" value="Winged helix' DNA-binding domain"/>
    <property type="match status" value="1"/>
</dbReference>
<dbReference type="InterPro" id="IPR011991">
    <property type="entry name" value="ArsR-like_HTH"/>
</dbReference>
<dbReference type="CDD" id="cd00090">
    <property type="entry name" value="HTH_ARSR"/>
    <property type="match status" value="1"/>
</dbReference>
<name>A0A1W6SR22_9PROT</name>
<dbReference type="Gene3D" id="3.30.1380.20">
    <property type="entry name" value="Trafficking protein particle complex subunit 3"/>
    <property type="match status" value="1"/>
</dbReference>
<dbReference type="SMART" id="SM00989">
    <property type="entry name" value="V4R"/>
    <property type="match status" value="1"/>
</dbReference>
<dbReference type="InterPro" id="IPR036390">
    <property type="entry name" value="WH_DNA-bd_sf"/>
</dbReference>
<dbReference type="Proteomes" id="UP000012179">
    <property type="component" value="Chromosome"/>
</dbReference>
<feature type="domain" description="4-vinyl reductase 4VR" evidence="1">
    <location>
        <begin position="155"/>
        <end position="210"/>
    </location>
</feature>
<dbReference type="eggNOG" id="COG2345">
    <property type="taxonomic scope" value="Bacteria"/>
</dbReference>
<dbReference type="KEGG" id="nlc:EBAPG3_011060"/>
<evidence type="ECO:0000259" key="1">
    <source>
        <dbReference type="SMART" id="SM00989"/>
    </source>
</evidence>
<dbReference type="Gene3D" id="1.10.10.10">
    <property type="entry name" value="Winged helix-like DNA-binding domain superfamily/Winged helix DNA-binding domain"/>
    <property type="match status" value="1"/>
</dbReference>
<dbReference type="InterPro" id="IPR036388">
    <property type="entry name" value="WH-like_DNA-bd_sf"/>
</dbReference>
<protein>
    <submittedName>
        <fullName evidence="2">Transcriptional regulator</fullName>
    </submittedName>
</protein>
<organism evidence="2 3">
    <name type="scientific">Nitrosospira lacus</name>
    <dbReference type="NCBI Taxonomy" id="1288494"/>
    <lineage>
        <taxon>Bacteria</taxon>
        <taxon>Pseudomonadati</taxon>
        <taxon>Pseudomonadota</taxon>
        <taxon>Betaproteobacteria</taxon>
        <taxon>Nitrosomonadales</taxon>
        <taxon>Nitrosomonadaceae</taxon>
        <taxon>Nitrosospira</taxon>
    </lineage>
</organism>
<proteinExistence type="predicted"/>
<dbReference type="EMBL" id="CP021106">
    <property type="protein sequence ID" value="ARO88274.1"/>
    <property type="molecule type" value="Genomic_DNA"/>
</dbReference>
<dbReference type="InterPro" id="IPR013196">
    <property type="entry name" value="HTH_11"/>
</dbReference>
<dbReference type="InterPro" id="IPR004096">
    <property type="entry name" value="V4R"/>
</dbReference>